<evidence type="ECO:0000256" key="4">
    <source>
        <dbReference type="PROSITE-ProRule" id="PRU00076"/>
    </source>
</evidence>
<keyword evidence="2" id="KW-0677">Repeat</keyword>
<dbReference type="OrthoDB" id="283575at2759"/>
<feature type="domain" description="EGF-like" evidence="5">
    <location>
        <begin position="149"/>
        <end position="185"/>
    </location>
</feature>
<reference evidence="6 7" key="1">
    <citation type="journal article" date="2019" name="Sci. Rep.">
        <title>Orb-weaving spider Araneus ventricosus genome elucidates the spidroin gene catalogue.</title>
        <authorList>
            <person name="Kono N."/>
            <person name="Nakamura H."/>
            <person name="Ohtoshi R."/>
            <person name="Moran D.A.P."/>
            <person name="Shinohara A."/>
            <person name="Yoshida Y."/>
            <person name="Fujiwara M."/>
            <person name="Mori M."/>
            <person name="Tomita M."/>
            <person name="Arakawa K."/>
        </authorList>
    </citation>
    <scope>NUCLEOTIDE SEQUENCE [LARGE SCALE GENOMIC DNA]</scope>
</reference>
<comment type="caution">
    <text evidence="4">Lacks conserved residue(s) required for the propagation of feature annotation.</text>
</comment>
<feature type="disulfide bond" evidence="4">
    <location>
        <begin position="103"/>
        <end position="112"/>
    </location>
</feature>
<keyword evidence="1 4" id="KW-0245">EGF-like domain</keyword>
<evidence type="ECO:0000256" key="3">
    <source>
        <dbReference type="ARBA" id="ARBA00023157"/>
    </source>
</evidence>
<evidence type="ECO:0000313" key="7">
    <source>
        <dbReference type="Proteomes" id="UP000499080"/>
    </source>
</evidence>
<feature type="domain" description="EGF-like" evidence="5">
    <location>
        <begin position="77"/>
        <end position="113"/>
    </location>
</feature>
<dbReference type="PROSITE" id="PS00022">
    <property type="entry name" value="EGF_1"/>
    <property type="match status" value="2"/>
</dbReference>
<proteinExistence type="predicted"/>
<gene>
    <name evidence="6" type="primary">eat-20</name>
    <name evidence="6" type="ORF">AVEN_13806_1</name>
</gene>
<evidence type="ECO:0000256" key="2">
    <source>
        <dbReference type="ARBA" id="ARBA00022737"/>
    </source>
</evidence>
<comment type="caution">
    <text evidence="6">The sequence shown here is derived from an EMBL/GenBank/DDBJ whole genome shotgun (WGS) entry which is preliminary data.</text>
</comment>
<protein>
    <submittedName>
        <fullName evidence="6">Abnormal pharyngeal pumping eat-20</fullName>
    </submittedName>
</protein>
<sequence>MGGIKCITPSRSLHLADSIKRLTSAPTGEEVGKLSVVELLTSENVKTSDLQQIFIQDLNMVNPIPSKIFVLCLPGILTNPCVPNPCQNDGTCSVIDGRFMCFCSELFSGEFCETGPCQDFPCLNGGVCKVENRYPYCECKGPFIGYHCEINPCIEHHCDNGGSCVLKDDKPHCECKGSFTGQFCDKGKVKVKVVSEGPPALMDFDECVTDLEICQFLTGAAKSIVFYQYISEAISLLVKDKKFTARPALLNNDKETREKIALLQKQEKKGKDSSHEKQASILKRFIKIENIDSREGLPTTVDSRSLTSENLKNDTMTYYSNQE</sequence>
<dbReference type="Gene3D" id="2.10.25.10">
    <property type="entry name" value="Laminin"/>
    <property type="match status" value="3"/>
</dbReference>
<keyword evidence="3 4" id="KW-1015">Disulfide bond</keyword>
<dbReference type="EMBL" id="BGPR01002220">
    <property type="protein sequence ID" value="GBM69948.1"/>
    <property type="molecule type" value="Genomic_DNA"/>
</dbReference>
<dbReference type="SUPFAM" id="SSF57196">
    <property type="entry name" value="EGF/Laminin"/>
    <property type="match status" value="3"/>
</dbReference>
<accession>A0A4Y2HXA7</accession>
<dbReference type="PANTHER" id="PTHR24049">
    <property type="entry name" value="CRUMBS FAMILY MEMBER"/>
    <property type="match status" value="1"/>
</dbReference>
<dbReference type="PROSITE" id="PS50026">
    <property type="entry name" value="EGF_3"/>
    <property type="match status" value="2"/>
</dbReference>
<dbReference type="AlphaFoldDB" id="A0A4Y2HXA7"/>
<evidence type="ECO:0000259" key="5">
    <source>
        <dbReference type="PROSITE" id="PS50026"/>
    </source>
</evidence>
<dbReference type="Pfam" id="PF00008">
    <property type="entry name" value="EGF"/>
    <property type="match status" value="1"/>
</dbReference>
<dbReference type="InterPro" id="IPR051022">
    <property type="entry name" value="Notch_Cell-Fate_Det"/>
</dbReference>
<dbReference type="InterPro" id="IPR000742">
    <property type="entry name" value="EGF"/>
</dbReference>
<feature type="disulfide bond" evidence="4">
    <location>
        <begin position="175"/>
        <end position="184"/>
    </location>
</feature>
<evidence type="ECO:0000313" key="6">
    <source>
        <dbReference type="EMBL" id="GBM69948.1"/>
    </source>
</evidence>
<evidence type="ECO:0000256" key="1">
    <source>
        <dbReference type="ARBA" id="ARBA00022536"/>
    </source>
</evidence>
<dbReference type="SMART" id="SM00274">
    <property type="entry name" value="FOLN"/>
    <property type="match status" value="2"/>
</dbReference>
<dbReference type="Proteomes" id="UP000499080">
    <property type="component" value="Unassembled WGS sequence"/>
</dbReference>
<dbReference type="SMART" id="SM00181">
    <property type="entry name" value="EGF"/>
    <property type="match status" value="3"/>
</dbReference>
<name>A0A4Y2HXA7_ARAVE</name>
<organism evidence="6 7">
    <name type="scientific">Araneus ventricosus</name>
    <name type="common">Orbweaver spider</name>
    <name type="synonym">Epeira ventricosa</name>
    <dbReference type="NCBI Taxonomy" id="182803"/>
    <lineage>
        <taxon>Eukaryota</taxon>
        <taxon>Metazoa</taxon>
        <taxon>Ecdysozoa</taxon>
        <taxon>Arthropoda</taxon>
        <taxon>Chelicerata</taxon>
        <taxon>Arachnida</taxon>
        <taxon>Araneae</taxon>
        <taxon>Araneomorphae</taxon>
        <taxon>Entelegynae</taxon>
        <taxon>Araneoidea</taxon>
        <taxon>Araneidae</taxon>
        <taxon>Araneus</taxon>
    </lineage>
</organism>
<dbReference type="CDD" id="cd00054">
    <property type="entry name" value="EGF_CA"/>
    <property type="match status" value="2"/>
</dbReference>
<dbReference type="InterPro" id="IPR003645">
    <property type="entry name" value="Fol_N"/>
</dbReference>
<keyword evidence="7" id="KW-1185">Reference proteome</keyword>